<dbReference type="AlphaFoldDB" id="H1XQ25"/>
<dbReference type="HOGENOM" id="CLU_1544774_0_0_0"/>
<dbReference type="InParanoid" id="H1XQ25"/>
<dbReference type="InterPro" id="IPR036679">
    <property type="entry name" value="FlgN-like_sf"/>
</dbReference>
<evidence type="ECO:0000256" key="2">
    <source>
        <dbReference type="ARBA" id="ARBA00007703"/>
    </source>
</evidence>
<accession>H1XQ25</accession>
<dbReference type="InterPro" id="IPR007809">
    <property type="entry name" value="FlgN-like"/>
</dbReference>
<dbReference type="Proteomes" id="UP000004671">
    <property type="component" value="Chromosome"/>
</dbReference>
<evidence type="ECO:0000256" key="1">
    <source>
        <dbReference type="ARBA" id="ARBA00002397"/>
    </source>
</evidence>
<keyword evidence="4" id="KW-0175">Coiled coil</keyword>
<dbReference type="Gene3D" id="1.20.58.300">
    <property type="entry name" value="FlgN-like"/>
    <property type="match status" value="1"/>
</dbReference>
<sequence>MSNLSLTSNESTKTKLFQLLLEEIHAYSYLAETVKQKQEAIIKNNLQTMENLSGVERLLVKKVELMLQTREKYLNELLSNTNLDLPLQLNSYIEQLPLKEQARWRSLQQRISRAVDKIRRLNRENQQLVQSSLNYVRGVIEMLYAIDQENVLYTSSGQEKKTTAGKQVVNYNV</sequence>
<protein>
    <submittedName>
        <fullName evidence="6">FlgN family protein</fullName>
    </submittedName>
    <submittedName>
        <fullName evidence="5">FlgN protein</fullName>
    </submittedName>
</protein>
<dbReference type="STRING" id="880073.Cabys_1502"/>
<gene>
    <name evidence="5" type="primary">flgN</name>
    <name evidence="5" type="ORF">Cabys_1502</name>
    <name evidence="6" type="ORF">Calab_2666</name>
</gene>
<keyword evidence="7" id="KW-1185">Reference proteome</keyword>
<dbReference type="EMBL" id="CP018099">
    <property type="protein sequence ID" value="APF18251.1"/>
    <property type="molecule type" value="Genomic_DNA"/>
</dbReference>
<keyword evidence="3" id="KW-1005">Bacterial flagellum biogenesis</keyword>
<dbReference type="EMBL" id="CM001402">
    <property type="protein sequence ID" value="EHO42276.1"/>
    <property type="molecule type" value="Genomic_DNA"/>
</dbReference>
<dbReference type="KEGG" id="caby:Cabys_1502"/>
<evidence type="ECO:0000313" key="8">
    <source>
        <dbReference type="Proteomes" id="UP000183868"/>
    </source>
</evidence>
<reference evidence="5 8" key="2">
    <citation type="submission" date="2016-11" db="EMBL/GenBank/DDBJ databases">
        <title>Genomic analysis of Caldithrix abyssi and proposal of a novel bacterial phylum Caldithrichaeota.</title>
        <authorList>
            <person name="Kublanov I."/>
            <person name="Sigalova O."/>
            <person name="Gavrilov S."/>
            <person name="Lebedinsky A."/>
            <person name="Ivanova N."/>
            <person name="Daum C."/>
            <person name="Reddy T."/>
            <person name="Klenk H.P."/>
            <person name="Goker M."/>
            <person name="Reva O."/>
            <person name="Miroshnichenko M."/>
            <person name="Kyprides N."/>
            <person name="Woyke T."/>
            <person name="Gelfand M."/>
        </authorList>
    </citation>
    <scope>NUCLEOTIDE SEQUENCE [LARGE SCALE GENOMIC DNA]</scope>
    <source>
        <strain evidence="5 8">LF13</strain>
    </source>
</reference>
<organism evidence="6 7">
    <name type="scientific">Caldithrix abyssi DSM 13497</name>
    <dbReference type="NCBI Taxonomy" id="880073"/>
    <lineage>
        <taxon>Bacteria</taxon>
        <taxon>Pseudomonadati</taxon>
        <taxon>Calditrichota</taxon>
        <taxon>Calditrichia</taxon>
        <taxon>Calditrichales</taxon>
        <taxon>Calditrichaceae</taxon>
        <taxon>Caldithrix</taxon>
    </lineage>
</organism>
<dbReference type="Pfam" id="PF05130">
    <property type="entry name" value="FlgN"/>
    <property type="match status" value="1"/>
</dbReference>
<evidence type="ECO:0000313" key="5">
    <source>
        <dbReference type="EMBL" id="APF18251.1"/>
    </source>
</evidence>
<comment type="similarity">
    <text evidence="2">Belongs to the FlgN family.</text>
</comment>
<feature type="coiled-coil region" evidence="4">
    <location>
        <begin position="104"/>
        <end position="131"/>
    </location>
</feature>
<dbReference type="SUPFAM" id="SSF140566">
    <property type="entry name" value="FlgN-like"/>
    <property type="match status" value="1"/>
</dbReference>
<dbReference type="Proteomes" id="UP000183868">
    <property type="component" value="Chromosome"/>
</dbReference>
<dbReference type="RefSeq" id="WP_006929563.1">
    <property type="nucleotide sequence ID" value="NZ_CM001402.1"/>
</dbReference>
<evidence type="ECO:0000313" key="7">
    <source>
        <dbReference type="Proteomes" id="UP000004671"/>
    </source>
</evidence>
<reference evidence="6 7" key="1">
    <citation type="submission" date="2011-09" db="EMBL/GenBank/DDBJ databases">
        <title>The permanent draft genome of Caldithrix abyssi DSM 13497.</title>
        <authorList>
            <consortium name="US DOE Joint Genome Institute (JGI-PGF)"/>
            <person name="Lucas S."/>
            <person name="Han J."/>
            <person name="Lapidus A."/>
            <person name="Bruce D."/>
            <person name="Goodwin L."/>
            <person name="Pitluck S."/>
            <person name="Peters L."/>
            <person name="Kyrpides N."/>
            <person name="Mavromatis K."/>
            <person name="Ivanova N."/>
            <person name="Mikhailova N."/>
            <person name="Chertkov O."/>
            <person name="Detter J.C."/>
            <person name="Tapia R."/>
            <person name="Han C."/>
            <person name="Land M."/>
            <person name="Hauser L."/>
            <person name="Markowitz V."/>
            <person name="Cheng J.-F."/>
            <person name="Hugenholtz P."/>
            <person name="Woyke T."/>
            <person name="Wu D."/>
            <person name="Spring S."/>
            <person name="Brambilla E."/>
            <person name="Klenk H.-P."/>
            <person name="Eisen J.A."/>
        </authorList>
    </citation>
    <scope>NUCLEOTIDE SEQUENCE [LARGE SCALE GENOMIC DNA]</scope>
    <source>
        <strain evidence="6 7">DSM 13497</strain>
    </source>
</reference>
<comment type="function">
    <text evidence="1">Required for the efficient initiation of filament assembly.</text>
</comment>
<evidence type="ECO:0000256" key="4">
    <source>
        <dbReference type="SAM" id="Coils"/>
    </source>
</evidence>
<name>H1XQ25_CALAY</name>
<evidence type="ECO:0000313" key="6">
    <source>
        <dbReference type="EMBL" id="EHO42276.1"/>
    </source>
</evidence>
<proteinExistence type="inferred from homology"/>
<dbReference type="GO" id="GO:0044780">
    <property type="term" value="P:bacterial-type flagellum assembly"/>
    <property type="evidence" value="ECO:0007669"/>
    <property type="project" value="InterPro"/>
</dbReference>
<evidence type="ECO:0000256" key="3">
    <source>
        <dbReference type="ARBA" id="ARBA00022795"/>
    </source>
</evidence>
<dbReference type="PaxDb" id="880073-Calab_2666"/>